<reference evidence="4 5" key="1">
    <citation type="journal article" date="2013" name="Genome Announc.">
        <title>Draft Genome Sequence of Sphingobium ummariense Strain RL-3, a Hexachlorocyclohexane-Degrading Bacterium.</title>
        <authorList>
            <person name="Kohli P."/>
            <person name="Dua A."/>
            <person name="Sangwan N."/>
            <person name="Oldach P."/>
            <person name="Khurana J.P."/>
            <person name="Lal R."/>
        </authorList>
    </citation>
    <scope>NUCLEOTIDE SEQUENCE [LARGE SCALE GENOMIC DNA]</scope>
    <source>
        <strain evidence="4 5">RL-3</strain>
    </source>
</reference>
<keyword evidence="5" id="KW-1185">Reference proteome</keyword>
<dbReference type="PANTHER" id="PTHR43877:SF5">
    <property type="entry name" value="BLL8307 PROTEIN"/>
    <property type="match status" value="1"/>
</dbReference>
<feature type="domain" description="N-acetyltransferase" evidence="3">
    <location>
        <begin position="4"/>
        <end position="152"/>
    </location>
</feature>
<evidence type="ECO:0000259" key="3">
    <source>
        <dbReference type="PROSITE" id="PS51186"/>
    </source>
</evidence>
<evidence type="ECO:0000256" key="1">
    <source>
        <dbReference type="ARBA" id="ARBA00022679"/>
    </source>
</evidence>
<dbReference type="STRING" id="1346791.M529_12285"/>
<dbReference type="EMBL" id="AUWY01000085">
    <property type="protein sequence ID" value="EQB31932.1"/>
    <property type="molecule type" value="Genomic_DNA"/>
</dbReference>
<proteinExistence type="predicted"/>
<dbReference type="InterPro" id="IPR050832">
    <property type="entry name" value="Bact_Acetyltransf"/>
</dbReference>
<dbReference type="CDD" id="cd04301">
    <property type="entry name" value="NAT_SF"/>
    <property type="match status" value="1"/>
</dbReference>
<dbReference type="PATRIC" id="fig|1346791.3.peg.2363"/>
<dbReference type="PROSITE" id="PS51186">
    <property type="entry name" value="GNAT"/>
    <property type="match status" value="1"/>
</dbReference>
<dbReference type="SUPFAM" id="SSF55729">
    <property type="entry name" value="Acyl-CoA N-acyltransferases (Nat)"/>
    <property type="match status" value="1"/>
</dbReference>
<name>T0J521_9SPHN</name>
<dbReference type="GO" id="GO:0016747">
    <property type="term" value="F:acyltransferase activity, transferring groups other than amino-acyl groups"/>
    <property type="evidence" value="ECO:0007669"/>
    <property type="project" value="InterPro"/>
</dbReference>
<dbReference type="PANTHER" id="PTHR43877">
    <property type="entry name" value="AMINOALKYLPHOSPHONATE N-ACETYLTRANSFERASE-RELATED-RELATED"/>
    <property type="match status" value="1"/>
</dbReference>
<sequence>MLDIREDDLTHPQTRALLALHLRGMRTTSPAESVFALDLSGLRAPDITVWTAWIGDNIAGVAALRALAPNHGEIKSMRTHPDHLRKGVAAALLRHIVAQASGRGMARLSLETGSGAAFEPALALYRAHGFENGPAFGDYTASAFNQFLHRRC</sequence>
<accession>T0J521</accession>
<gene>
    <name evidence="4" type="ORF">M529_12285</name>
</gene>
<keyword evidence="2" id="KW-0012">Acyltransferase</keyword>
<dbReference type="Gene3D" id="3.40.630.30">
    <property type="match status" value="1"/>
</dbReference>
<dbReference type="AlphaFoldDB" id="T0J521"/>
<protein>
    <recommendedName>
        <fullName evidence="3">N-acetyltransferase domain-containing protein</fullName>
    </recommendedName>
</protein>
<dbReference type="Proteomes" id="UP000015523">
    <property type="component" value="Unassembled WGS sequence"/>
</dbReference>
<evidence type="ECO:0000313" key="4">
    <source>
        <dbReference type="EMBL" id="EQB31932.1"/>
    </source>
</evidence>
<dbReference type="RefSeq" id="WP_021318255.1">
    <property type="nucleotide sequence ID" value="NZ_AUWY01000085.1"/>
</dbReference>
<evidence type="ECO:0000256" key="2">
    <source>
        <dbReference type="ARBA" id="ARBA00023315"/>
    </source>
</evidence>
<dbReference type="InterPro" id="IPR016181">
    <property type="entry name" value="Acyl_CoA_acyltransferase"/>
</dbReference>
<dbReference type="InterPro" id="IPR000182">
    <property type="entry name" value="GNAT_dom"/>
</dbReference>
<keyword evidence="1" id="KW-0808">Transferase</keyword>
<dbReference type="eggNOG" id="COG0456">
    <property type="taxonomic scope" value="Bacteria"/>
</dbReference>
<organism evidence="4 5">
    <name type="scientific">Sphingobium ummariense RL-3</name>
    <dbReference type="NCBI Taxonomy" id="1346791"/>
    <lineage>
        <taxon>Bacteria</taxon>
        <taxon>Pseudomonadati</taxon>
        <taxon>Pseudomonadota</taxon>
        <taxon>Alphaproteobacteria</taxon>
        <taxon>Sphingomonadales</taxon>
        <taxon>Sphingomonadaceae</taxon>
        <taxon>Sphingobium</taxon>
    </lineage>
</organism>
<comment type="caution">
    <text evidence="4">The sequence shown here is derived from an EMBL/GenBank/DDBJ whole genome shotgun (WGS) entry which is preliminary data.</text>
</comment>
<dbReference type="Pfam" id="PF00583">
    <property type="entry name" value="Acetyltransf_1"/>
    <property type="match status" value="1"/>
</dbReference>
<dbReference type="OrthoDB" id="9803233at2"/>
<evidence type="ECO:0000313" key="5">
    <source>
        <dbReference type="Proteomes" id="UP000015523"/>
    </source>
</evidence>